<gene>
    <name evidence="1" type="ORF">E2C01_083354</name>
</gene>
<dbReference type="Proteomes" id="UP000324222">
    <property type="component" value="Unassembled WGS sequence"/>
</dbReference>
<comment type="caution">
    <text evidence="1">The sequence shown here is derived from an EMBL/GenBank/DDBJ whole genome shotgun (WGS) entry which is preliminary data.</text>
</comment>
<evidence type="ECO:0000313" key="2">
    <source>
        <dbReference type="Proteomes" id="UP000324222"/>
    </source>
</evidence>
<sequence length="68" mass="7913">MEHATNHHQKHVTPMEIKRQNVEEFRSVPLQHSGIGSFMYRCLTIAEALALYVYAARQYTDPSTNHRT</sequence>
<reference evidence="1 2" key="1">
    <citation type="submission" date="2019-05" db="EMBL/GenBank/DDBJ databases">
        <title>Another draft genome of Portunus trituberculatus and its Hox gene families provides insights of decapod evolution.</title>
        <authorList>
            <person name="Jeong J.-H."/>
            <person name="Song I."/>
            <person name="Kim S."/>
            <person name="Choi T."/>
            <person name="Kim D."/>
            <person name="Ryu S."/>
            <person name="Kim W."/>
        </authorList>
    </citation>
    <scope>NUCLEOTIDE SEQUENCE [LARGE SCALE GENOMIC DNA]</scope>
    <source>
        <tissue evidence="1">Muscle</tissue>
    </source>
</reference>
<protein>
    <submittedName>
        <fullName evidence="1">Uncharacterized protein</fullName>
    </submittedName>
</protein>
<name>A0A5B7IS82_PORTR</name>
<keyword evidence="2" id="KW-1185">Reference proteome</keyword>
<organism evidence="1 2">
    <name type="scientific">Portunus trituberculatus</name>
    <name type="common">Swimming crab</name>
    <name type="synonym">Neptunus trituberculatus</name>
    <dbReference type="NCBI Taxonomy" id="210409"/>
    <lineage>
        <taxon>Eukaryota</taxon>
        <taxon>Metazoa</taxon>
        <taxon>Ecdysozoa</taxon>
        <taxon>Arthropoda</taxon>
        <taxon>Crustacea</taxon>
        <taxon>Multicrustacea</taxon>
        <taxon>Malacostraca</taxon>
        <taxon>Eumalacostraca</taxon>
        <taxon>Eucarida</taxon>
        <taxon>Decapoda</taxon>
        <taxon>Pleocyemata</taxon>
        <taxon>Brachyura</taxon>
        <taxon>Eubrachyura</taxon>
        <taxon>Portunoidea</taxon>
        <taxon>Portunidae</taxon>
        <taxon>Portuninae</taxon>
        <taxon>Portunus</taxon>
    </lineage>
</organism>
<proteinExistence type="predicted"/>
<dbReference type="AlphaFoldDB" id="A0A5B7IS82"/>
<accession>A0A5B7IS82</accession>
<evidence type="ECO:0000313" key="1">
    <source>
        <dbReference type="EMBL" id="MPC88451.1"/>
    </source>
</evidence>
<dbReference type="EMBL" id="VSRR010077821">
    <property type="protein sequence ID" value="MPC88451.1"/>
    <property type="molecule type" value="Genomic_DNA"/>
</dbReference>